<dbReference type="PROSITE" id="PS51782">
    <property type="entry name" value="LYSM"/>
    <property type="match status" value="1"/>
</dbReference>
<dbReference type="PANTHER" id="PTHR34700:SF4">
    <property type="entry name" value="PHAGE-LIKE ELEMENT PBSX PROTEIN XKDP"/>
    <property type="match status" value="1"/>
</dbReference>
<dbReference type="EMBL" id="AJWN02000081">
    <property type="protein sequence ID" value="OEE59580.1"/>
    <property type="molecule type" value="Genomic_DNA"/>
</dbReference>
<dbReference type="Gene3D" id="3.10.350.10">
    <property type="entry name" value="LysM domain"/>
    <property type="match status" value="1"/>
</dbReference>
<sequence>MFKKLATLCLAYLLSAAAAAAVIEVSKDAPDNYTVRKGDTLWDIAGLYLENPWQWPHLWQQNPAIENPHLIYPGDALRLSWDEGRPALSLATGERLTKQLPISSASQSVLKQFLTFDTLIGEAEFGLAPRVLGSQDGWSYISTRTPFFIDASVESENWFIYRPVTTFERTENDQMLKMISLKKVAEAKLVRVHDDISELKLVKQSQEVRPNDILLPALGVKTGSVFHPQTAPSGLEGNLIGHLYGSKYVGLRQIVVVDRGAEDGVKAGHALSVQQPGAVLKGVKGDMRYESGIDSAAAPVLTQLPDQRAGMLLVIKSYPHFSLAMVVDATQPLSAPMLVTSAEG</sequence>
<evidence type="ECO:0000313" key="3">
    <source>
        <dbReference type="EMBL" id="OEE59580.1"/>
    </source>
</evidence>
<keyword evidence="4" id="KW-1185">Reference proteome</keyword>
<dbReference type="InterPro" id="IPR036779">
    <property type="entry name" value="LysM_dom_sf"/>
</dbReference>
<dbReference type="CDD" id="cd00118">
    <property type="entry name" value="LysM"/>
    <property type="match status" value="1"/>
</dbReference>
<dbReference type="InterPro" id="IPR052196">
    <property type="entry name" value="Bact_Kbp"/>
</dbReference>
<dbReference type="Proteomes" id="UP000095039">
    <property type="component" value="Unassembled WGS sequence"/>
</dbReference>
<dbReference type="PANTHER" id="PTHR34700">
    <property type="entry name" value="POTASSIUM BINDING PROTEIN KBP"/>
    <property type="match status" value="1"/>
</dbReference>
<dbReference type="InterPro" id="IPR018392">
    <property type="entry name" value="LysM"/>
</dbReference>
<gene>
    <name evidence="3" type="ORF">A1OK_13865</name>
</gene>
<organism evidence="3 4">
    <name type="scientific">Enterovibrio norvegicus FF-454</name>
    <dbReference type="NCBI Taxonomy" id="1185651"/>
    <lineage>
        <taxon>Bacteria</taxon>
        <taxon>Pseudomonadati</taxon>
        <taxon>Pseudomonadota</taxon>
        <taxon>Gammaproteobacteria</taxon>
        <taxon>Vibrionales</taxon>
        <taxon>Vibrionaceae</taxon>
        <taxon>Enterovibrio</taxon>
    </lineage>
</organism>
<protein>
    <submittedName>
        <fullName evidence="3">Peptidoglycan-binding protein</fullName>
    </submittedName>
</protein>
<feature type="chain" id="PRO_5009172290" evidence="1">
    <location>
        <begin position="21"/>
        <end position="344"/>
    </location>
</feature>
<evidence type="ECO:0000256" key="1">
    <source>
        <dbReference type="SAM" id="SignalP"/>
    </source>
</evidence>
<proteinExistence type="predicted"/>
<comment type="caution">
    <text evidence="3">The sequence shown here is derived from an EMBL/GenBank/DDBJ whole genome shotgun (WGS) entry which is preliminary data.</text>
</comment>
<feature type="domain" description="LysM" evidence="2">
    <location>
        <begin position="31"/>
        <end position="79"/>
    </location>
</feature>
<accession>A0A1E5C265</accession>
<evidence type="ECO:0000313" key="4">
    <source>
        <dbReference type="Proteomes" id="UP000095039"/>
    </source>
</evidence>
<feature type="signal peptide" evidence="1">
    <location>
        <begin position="1"/>
        <end position="20"/>
    </location>
</feature>
<reference evidence="3 4" key="1">
    <citation type="journal article" date="2012" name="Science">
        <title>Ecological populations of bacteria act as socially cohesive units of antibiotic production and resistance.</title>
        <authorList>
            <person name="Cordero O.X."/>
            <person name="Wildschutte H."/>
            <person name="Kirkup B."/>
            <person name="Proehl S."/>
            <person name="Ngo L."/>
            <person name="Hussain F."/>
            <person name="Le Roux F."/>
            <person name="Mincer T."/>
            <person name="Polz M.F."/>
        </authorList>
    </citation>
    <scope>NUCLEOTIDE SEQUENCE [LARGE SCALE GENOMIC DNA]</scope>
    <source>
        <strain evidence="3 4">FF-454</strain>
    </source>
</reference>
<dbReference type="SUPFAM" id="SSF54106">
    <property type="entry name" value="LysM domain"/>
    <property type="match status" value="1"/>
</dbReference>
<dbReference type="AlphaFoldDB" id="A0A1E5C265"/>
<dbReference type="Pfam" id="PF01476">
    <property type="entry name" value="LysM"/>
    <property type="match status" value="1"/>
</dbReference>
<evidence type="ECO:0000259" key="2">
    <source>
        <dbReference type="PROSITE" id="PS51782"/>
    </source>
</evidence>
<name>A0A1E5C265_9GAMM</name>
<keyword evidence="1" id="KW-0732">Signal</keyword>
<dbReference type="RefSeq" id="WP_016960943.1">
    <property type="nucleotide sequence ID" value="NZ_AJWN02000081.1"/>
</dbReference>